<dbReference type="Pfam" id="PF21701">
    <property type="entry name" value="GLOD4_C"/>
    <property type="match status" value="1"/>
</dbReference>
<gene>
    <name evidence="4" type="ORF">EG68_03193</name>
</gene>
<dbReference type="InterPro" id="IPR043193">
    <property type="entry name" value="GLOD4"/>
</dbReference>
<dbReference type="AlphaFoldDB" id="A0A8S9Z2I4"/>
<reference evidence="4" key="1">
    <citation type="submission" date="2019-07" db="EMBL/GenBank/DDBJ databases">
        <title>Annotation for the trematode Paragonimus miyazaki's.</title>
        <authorList>
            <person name="Choi Y.-J."/>
        </authorList>
    </citation>
    <scope>NUCLEOTIDE SEQUENCE</scope>
    <source>
        <strain evidence="4">Japan</strain>
    </source>
</reference>
<dbReference type="PROSITE" id="PS51819">
    <property type="entry name" value="VOC"/>
    <property type="match status" value="1"/>
</dbReference>
<feature type="domain" description="VOC" evidence="3">
    <location>
        <begin position="6"/>
        <end position="144"/>
    </location>
</feature>
<dbReference type="SUPFAM" id="SSF54593">
    <property type="entry name" value="Glyoxalase/Bleomycin resistance protein/Dihydroxybiphenyl dioxygenase"/>
    <property type="match status" value="2"/>
</dbReference>
<protein>
    <submittedName>
        <fullName evidence="4">Gem nuclear organelle associated protein 4</fullName>
    </submittedName>
</protein>
<comment type="caution">
    <text evidence="4">The sequence shown here is derived from an EMBL/GenBank/DDBJ whole genome shotgun (WGS) entry which is preliminary data.</text>
</comment>
<accession>A0A8S9Z2I4</accession>
<organism evidence="4 5">
    <name type="scientific">Paragonimus skrjabini miyazakii</name>
    <dbReference type="NCBI Taxonomy" id="59628"/>
    <lineage>
        <taxon>Eukaryota</taxon>
        <taxon>Metazoa</taxon>
        <taxon>Spiralia</taxon>
        <taxon>Lophotrochozoa</taxon>
        <taxon>Platyhelminthes</taxon>
        <taxon>Trematoda</taxon>
        <taxon>Digenea</taxon>
        <taxon>Plagiorchiida</taxon>
        <taxon>Troglotremata</taxon>
        <taxon>Troglotrematidae</taxon>
        <taxon>Paragonimus</taxon>
    </lineage>
</organism>
<evidence type="ECO:0000256" key="1">
    <source>
        <dbReference type="ARBA" id="ARBA00010363"/>
    </source>
</evidence>
<sequence length="309" mass="34741">MVMCRRALHFVFKVGHRGRTVEFFRTVLGMKILRHEEFNEGCKASCNGPYDGKWSKTMVGYGSEDNHFVMELTYNYGISSYKLGNDFQCIYINHPDAYNRILSGAWPTLHSSDESKVEVEMPGGYKFRIYNREPDGDPVNMVVLSCSDLKRSIRMSFWHFLFIAMTEYWSRKCGMSLLSSTSTDAVFSFGSGQCSLKLVAVTVPIDHASAFGRIAFACPQEQLFGLQQLMDAEKETILKRLVSLDTPGKATVEVIILADPDGHEICFVGGEAFGKLSQVDPNAERLLTEAMVSDRSDDWFEKHGGKATQ</sequence>
<comment type="similarity">
    <text evidence="1">Belongs to the glyoxalase I family.</text>
</comment>
<dbReference type="InterPro" id="IPR029068">
    <property type="entry name" value="Glyas_Bleomycin-R_OHBP_Dase"/>
</dbReference>
<dbReference type="CDD" id="cd16357">
    <property type="entry name" value="GLOD4_C"/>
    <property type="match status" value="1"/>
</dbReference>
<dbReference type="Proteomes" id="UP000822476">
    <property type="component" value="Unassembled WGS sequence"/>
</dbReference>
<evidence type="ECO:0000313" key="4">
    <source>
        <dbReference type="EMBL" id="KAF7259706.1"/>
    </source>
</evidence>
<dbReference type="PANTHER" id="PTHR46466">
    <property type="entry name" value="GLYOXALASE DOMAIN-CONTAINING PROTEIN 4"/>
    <property type="match status" value="1"/>
</dbReference>
<dbReference type="OrthoDB" id="1545884at2759"/>
<dbReference type="Gene3D" id="3.10.180.10">
    <property type="entry name" value="2,3-Dihydroxybiphenyl 1,2-Dioxygenase, domain 1"/>
    <property type="match status" value="2"/>
</dbReference>
<proteinExistence type="inferred from homology"/>
<evidence type="ECO:0000313" key="5">
    <source>
        <dbReference type="Proteomes" id="UP000822476"/>
    </source>
</evidence>
<dbReference type="InterPro" id="IPR043194">
    <property type="entry name" value="GLOD4_C"/>
</dbReference>
<dbReference type="PANTHER" id="PTHR46466:SF1">
    <property type="entry name" value="GLYOXALASE DOMAIN-CONTAINING PROTEIN 4"/>
    <property type="match status" value="1"/>
</dbReference>
<dbReference type="EMBL" id="JTDE01001074">
    <property type="protein sequence ID" value="KAF7259706.1"/>
    <property type="molecule type" value="Genomic_DNA"/>
</dbReference>
<dbReference type="InterPro" id="IPR037523">
    <property type="entry name" value="VOC_core"/>
</dbReference>
<evidence type="ECO:0000256" key="2">
    <source>
        <dbReference type="ARBA" id="ARBA00022737"/>
    </source>
</evidence>
<evidence type="ECO:0000259" key="3">
    <source>
        <dbReference type="PROSITE" id="PS51819"/>
    </source>
</evidence>
<keyword evidence="5" id="KW-1185">Reference proteome</keyword>
<name>A0A8S9Z2I4_9TREM</name>
<keyword evidence="2" id="KW-0677">Repeat</keyword>